<keyword evidence="4 5" id="KW-0472">Membrane</keyword>
<dbReference type="PROSITE" id="PS50850">
    <property type="entry name" value="MFS"/>
    <property type="match status" value="1"/>
</dbReference>
<keyword evidence="2 5" id="KW-0812">Transmembrane</keyword>
<gene>
    <name evidence="7" type="ORF">CLAFUR5_08351</name>
</gene>
<dbReference type="SUPFAM" id="SSF103473">
    <property type="entry name" value="MFS general substrate transporter"/>
    <property type="match status" value="1"/>
</dbReference>
<evidence type="ECO:0000259" key="6">
    <source>
        <dbReference type="PROSITE" id="PS50850"/>
    </source>
</evidence>
<dbReference type="PANTHER" id="PTHR23501">
    <property type="entry name" value="MAJOR FACILITATOR SUPERFAMILY"/>
    <property type="match status" value="1"/>
</dbReference>
<keyword evidence="3 5" id="KW-1133">Transmembrane helix</keyword>
<feature type="transmembrane region" description="Helical" evidence="5">
    <location>
        <begin position="395"/>
        <end position="423"/>
    </location>
</feature>
<feature type="transmembrane region" description="Helical" evidence="5">
    <location>
        <begin position="372"/>
        <end position="389"/>
    </location>
</feature>
<dbReference type="OrthoDB" id="6770063at2759"/>
<dbReference type="Pfam" id="PF07690">
    <property type="entry name" value="MFS_1"/>
    <property type="match status" value="1"/>
</dbReference>
<evidence type="ECO:0000313" key="7">
    <source>
        <dbReference type="EMBL" id="UJO14708.1"/>
    </source>
</evidence>
<organism evidence="7 8">
    <name type="scientific">Passalora fulva</name>
    <name type="common">Tomato leaf mold</name>
    <name type="synonym">Cladosporium fulvum</name>
    <dbReference type="NCBI Taxonomy" id="5499"/>
    <lineage>
        <taxon>Eukaryota</taxon>
        <taxon>Fungi</taxon>
        <taxon>Dikarya</taxon>
        <taxon>Ascomycota</taxon>
        <taxon>Pezizomycotina</taxon>
        <taxon>Dothideomycetes</taxon>
        <taxon>Dothideomycetidae</taxon>
        <taxon>Mycosphaerellales</taxon>
        <taxon>Mycosphaerellaceae</taxon>
        <taxon>Fulvia</taxon>
    </lineage>
</organism>
<dbReference type="GO" id="GO:0015174">
    <property type="term" value="F:basic amino acid transmembrane transporter activity"/>
    <property type="evidence" value="ECO:0007669"/>
    <property type="project" value="TreeGrafter"/>
</dbReference>
<feature type="transmembrane region" description="Helical" evidence="5">
    <location>
        <begin position="435"/>
        <end position="454"/>
    </location>
</feature>
<evidence type="ECO:0000256" key="2">
    <source>
        <dbReference type="ARBA" id="ARBA00022692"/>
    </source>
</evidence>
<evidence type="ECO:0000256" key="4">
    <source>
        <dbReference type="ARBA" id="ARBA00023136"/>
    </source>
</evidence>
<evidence type="ECO:0000256" key="5">
    <source>
        <dbReference type="SAM" id="Phobius"/>
    </source>
</evidence>
<protein>
    <submittedName>
        <fullName evidence="7">Vacuolar membrane amino acid uptake transporter fnx2</fullName>
    </submittedName>
</protein>
<sequence length="536" mass="57300">MALAENEEYEASVVENELVDELAPLLSNGTEPALYKTISRRSDAGDLPPDDADLELAKQKQEQVRTADSTSGVYATISVLLLGVFVSQTDQSLVLTANASWIISAYILAQCVAQPLYGKLSDIYGRKACLQTSYFLFTVGAAGTGLGQTMGQVIAARAIQGCGAAGMTAMVSIIVTDLVPLHEVATLRSYINVLQTTGRSCGGVIGGALTQALGSRWAFLVQVPPSIVAMLLVQWRLHMPSKHSSNLSIAEKVKRVDFAGAIFPCATIFSKYAWGSNVITVMGLVFAIMFVAFIVSAKLATEPIFPLRMMGQYPVWTNYLLCALQVLVQSQPKPKPAAAGAYLIPAFMGNTVGGLISGYWIKYTGRYKWPTVVAPFLSIITMILCYTTWNGHTDLLAALAVLPGGMAAGMMSSSSFVGLAAGVSEEDMAVAGSGLYLFFNLGAIAGSSAGSAVYQTTLKSGLQEAVKDLPEGQTIMQRALESITYVQNASEQIRERIVPAFVNSFHRVNLLEMSFAVLCLFVARISQQTGLKRSQG</sequence>
<dbReference type="InterPro" id="IPR036259">
    <property type="entry name" value="MFS_trans_sf"/>
</dbReference>
<reference evidence="7" key="2">
    <citation type="journal article" date="2022" name="Microb. Genom.">
        <title>A chromosome-scale genome assembly of the tomato pathogen Cladosporium fulvum reveals a compartmentalized genome architecture and the presence of a dispensable chromosome.</title>
        <authorList>
            <person name="Zaccaron A.Z."/>
            <person name="Chen L.H."/>
            <person name="Samaras A."/>
            <person name="Stergiopoulos I."/>
        </authorList>
    </citation>
    <scope>NUCLEOTIDE SEQUENCE</scope>
    <source>
        <strain evidence="7">Race5_Kim</strain>
    </source>
</reference>
<dbReference type="AlphaFoldDB" id="A0A9Q8LDJ0"/>
<proteinExistence type="predicted"/>
<evidence type="ECO:0000256" key="1">
    <source>
        <dbReference type="ARBA" id="ARBA00004141"/>
    </source>
</evidence>
<dbReference type="EMBL" id="CP090165">
    <property type="protein sequence ID" value="UJO14708.1"/>
    <property type="molecule type" value="Genomic_DNA"/>
</dbReference>
<keyword evidence="8" id="KW-1185">Reference proteome</keyword>
<dbReference type="GeneID" id="71988229"/>
<feature type="domain" description="Major facilitator superfamily (MFS) profile" evidence="6">
    <location>
        <begin position="64"/>
        <end position="527"/>
    </location>
</feature>
<dbReference type="RefSeq" id="XP_047759074.1">
    <property type="nucleotide sequence ID" value="XM_047907499.1"/>
</dbReference>
<dbReference type="GO" id="GO:0000329">
    <property type="term" value="C:fungal-type vacuole membrane"/>
    <property type="evidence" value="ECO:0007669"/>
    <property type="project" value="TreeGrafter"/>
</dbReference>
<dbReference type="InterPro" id="IPR011701">
    <property type="entry name" value="MFS"/>
</dbReference>
<dbReference type="PRINTS" id="PR01036">
    <property type="entry name" value="TCRTETB"/>
</dbReference>
<comment type="subcellular location">
    <subcellularLocation>
        <location evidence="1">Membrane</location>
        <topology evidence="1">Multi-pass membrane protein</topology>
    </subcellularLocation>
</comment>
<reference evidence="7" key="1">
    <citation type="submission" date="2021-12" db="EMBL/GenBank/DDBJ databases">
        <authorList>
            <person name="Zaccaron A."/>
            <person name="Stergiopoulos I."/>
        </authorList>
    </citation>
    <scope>NUCLEOTIDE SEQUENCE</scope>
    <source>
        <strain evidence="7">Race5_Kim</strain>
    </source>
</reference>
<accession>A0A9Q8LDJ0</accession>
<dbReference type="KEGG" id="ffu:CLAFUR5_08351"/>
<feature type="transmembrane region" description="Helical" evidence="5">
    <location>
        <begin position="342"/>
        <end position="360"/>
    </location>
</feature>
<feature type="transmembrane region" description="Helical" evidence="5">
    <location>
        <begin position="280"/>
        <end position="301"/>
    </location>
</feature>
<dbReference type="InterPro" id="IPR020846">
    <property type="entry name" value="MFS_dom"/>
</dbReference>
<dbReference type="Proteomes" id="UP000756132">
    <property type="component" value="Chromosome 3"/>
</dbReference>
<evidence type="ECO:0000313" key="8">
    <source>
        <dbReference type="Proteomes" id="UP000756132"/>
    </source>
</evidence>
<evidence type="ECO:0000256" key="3">
    <source>
        <dbReference type="ARBA" id="ARBA00022989"/>
    </source>
</evidence>
<dbReference type="PANTHER" id="PTHR23501:SF33">
    <property type="entry name" value="MAJOR FACILITATOR SUPERFAMILY (MFS) PROFILE DOMAIN-CONTAINING PROTEIN"/>
    <property type="match status" value="1"/>
</dbReference>
<dbReference type="Gene3D" id="1.20.1250.20">
    <property type="entry name" value="MFS general substrate transporter like domains"/>
    <property type="match status" value="1"/>
</dbReference>
<name>A0A9Q8LDJ0_PASFU</name>